<keyword evidence="2" id="KW-1185">Reference proteome</keyword>
<dbReference type="EMBL" id="CM042881">
    <property type="protein sequence ID" value="KAI4386014.1"/>
    <property type="molecule type" value="Genomic_DNA"/>
</dbReference>
<dbReference type="Proteomes" id="UP001057402">
    <property type="component" value="Chromosome 2"/>
</dbReference>
<reference evidence="2" key="1">
    <citation type="journal article" date="2023" name="Front. Plant Sci.">
        <title>Chromosomal-level genome assembly of Melastoma candidum provides insights into trichome evolution.</title>
        <authorList>
            <person name="Zhong Y."/>
            <person name="Wu W."/>
            <person name="Sun C."/>
            <person name="Zou P."/>
            <person name="Liu Y."/>
            <person name="Dai S."/>
            <person name="Zhou R."/>
        </authorList>
    </citation>
    <scope>NUCLEOTIDE SEQUENCE [LARGE SCALE GENOMIC DNA]</scope>
</reference>
<protein>
    <submittedName>
        <fullName evidence="1">Uncharacterized protein</fullName>
    </submittedName>
</protein>
<gene>
    <name evidence="1" type="ORF">MLD38_003990</name>
</gene>
<comment type="caution">
    <text evidence="1">The sequence shown here is derived from an EMBL/GenBank/DDBJ whole genome shotgun (WGS) entry which is preliminary data.</text>
</comment>
<evidence type="ECO:0000313" key="1">
    <source>
        <dbReference type="EMBL" id="KAI4386014.1"/>
    </source>
</evidence>
<proteinExistence type="predicted"/>
<accession>A0ACB9S857</accession>
<evidence type="ECO:0000313" key="2">
    <source>
        <dbReference type="Proteomes" id="UP001057402"/>
    </source>
</evidence>
<organism evidence="1 2">
    <name type="scientific">Melastoma candidum</name>
    <dbReference type="NCBI Taxonomy" id="119954"/>
    <lineage>
        <taxon>Eukaryota</taxon>
        <taxon>Viridiplantae</taxon>
        <taxon>Streptophyta</taxon>
        <taxon>Embryophyta</taxon>
        <taxon>Tracheophyta</taxon>
        <taxon>Spermatophyta</taxon>
        <taxon>Magnoliopsida</taxon>
        <taxon>eudicotyledons</taxon>
        <taxon>Gunneridae</taxon>
        <taxon>Pentapetalae</taxon>
        <taxon>rosids</taxon>
        <taxon>malvids</taxon>
        <taxon>Myrtales</taxon>
        <taxon>Melastomataceae</taxon>
        <taxon>Melastomatoideae</taxon>
        <taxon>Melastomateae</taxon>
        <taxon>Melastoma</taxon>
    </lineage>
</organism>
<name>A0ACB9S857_9MYRT</name>
<sequence>MLNIYPAGSDVSSPYSIGRENTVWGVSLMADYLWFDGFTSTFQDKLFKGYDMEIHNKIFYTTVCSCILSFTGHLLQAILCSSSSRLLLRHCVAFNCSFN</sequence>